<organism evidence="1 2">
    <name type="scientific">Roseiconus nitratireducens</name>
    <dbReference type="NCBI Taxonomy" id="2605748"/>
    <lineage>
        <taxon>Bacteria</taxon>
        <taxon>Pseudomonadati</taxon>
        <taxon>Planctomycetota</taxon>
        <taxon>Planctomycetia</taxon>
        <taxon>Pirellulales</taxon>
        <taxon>Pirellulaceae</taxon>
        <taxon>Roseiconus</taxon>
    </lineage>
</organism>
<keyword evidence="2" id="KW-1185">Reference proteome</keyword>
<reference evidence="1 2" key="1">
    <citation type="submission" date="2019-08" db="EMBL/GenBank/DDBJ databases">
        <authorList>
            <person name="Dhanesh K."/>
            <person name="Kumar G."/>
            <person name="Sasikala C."/>
            <person name="Venkata Ramana C."/>
        </authorList>
    </citation>
    <scope>NUCLEOTIDE SEQUENCE [LARGE SCALE GENOMIC DNA]</scope>
    <source>
        <strain evidence="1 2">JC645</strain>
    </source>
</reference>
<dbReference type="RefSeq" id="WP_150074035.1">
    <property type="nucleotide sequence ID" value="NZ_VWOX01000001.1"/>
</dbReference>
<accession>A0A5M6DH95</accession>
<gene>
    <name evidence="1" type="ORF">FYK55_00435</name>
</gene>
<comment type="caution">
    <text evidence="1">The sequence shown here is derived from an EMBL/GenBank/DDBJ whole genome shotgun (WGS) entry which is preliminary data.</text>
</comment>
<dbReference type="EMBL" id="VWOX01000001">
    <property type="protein sequence ID" value="KAA5546927.1"/>
    <property type="molecule type" value="Genomic_DNA"/>
</dbReference>
<evidence type="ECO:0000313" key="2">
    <source>
        <dbReference type="Proteomes" id="UP000324479"/>
    </source>
</evidence>
<sequence length="331" mass="37276">MTPRFAITIKRDTQVPRTPLQVCILFALVTILMSERVATCQDDRDTISQIAKVWKKRSDAVRTIRVAWVETSSRDRSKTASVGRVVWTLGQGGKSRLERIGRDSTGSKTVSGKTISSFDGHKNYSFTSESLGGDWPRGIVWTDKHNDHIHNIQIRPWLIHLRPFGEPVPGITTEGLRLREGNANEDDREHLIVRTLAGPGEVVGEYWLDPERDYVVEKYVELANGRATMTLKIEYEKDTTIGWIPHSWKGSFENGSFSISGRTERYELNPEIADSDFDIDFKEGTMVFLRDDGVRALYGPNGRRRIITPEESAAGFSYEELLSELTGGAGD</sequence>
<proteinExistence type="predicted"/>
<evidence type="ECO:0000313" key="1">
    <source>
        <dbReference type="EMBL" id="KAA5546927.1"/>
    </source>
</evidence>
<dbReference type="AlphaFoldDB" id="A0A5M6DH95"/>
<dbReference type="Proteomes" id="UP000324479">
    <property type="component" value="Unassembled WGS sequence"/>
</dbReference>
<protein>
    <submittedName>
        <fullName evidence="1">Uncharacterized protein</fullName>
    </submittedName>
</protein>
<name>A0A5M6DH95_9BACT</name>